<dbReference type="EMBL" id="JAHLFQ010000150">
    <property type="protein sequence ID" value="MBU3804432.1"/>
    <property type="molecule type" value="Genomic_DNA"/>
</dbReference>
<gene>
    <name evidence="1" type="ORF">H9872_06720</name>
</gene>
<comment type="caution">
    <text evidence="1">The sequence shown here is derived from an EMBL/GenBank/DDBJ whole genome shotgun (WGS) entry which is preliminary data.</text>
</comment>
<evidence type="ECO:0000313" key="2">
    <source>
        <dbReference type="Proteomes" id="UP000824229"/>
    </source>
</evidence>
<dbReference type="Proteomes" id="UP000824229">
    <property type="component" value="Unassembled WGS sequence"/>
</dbReference>
<organism evidence="1 2">
    <name type="scientific">Candidatus Cellulosilyticum pullistercoris</name>
    <dbReference type="NCBI Taxonomy" id="2838521"/>
    <lineage>
        <taxon>Bacteria</taxon>
        <taxon>Bacillati</taxon>
        <taxon>Bacillota</taxon>
        <taxon>Clostridia</taxon>
        <taxon>Lachnospirales</taxon>
        <taxon>Cellulosilyticaceae</taxon>
        <taxon>Cellulosilyticum</taxon>
    </lineage>
</organism>
<name>A0A9E2KDB7_9FIRM</name>
<proteinExistence type="predicted"/>
<reference evidence="1" key="2">
    <citation type="submission" date="2021-04" db="EMBL/GenBank/DDBJ databases">
        <authorList>
            <person name="Gilroy R."/>
        </authorList>
    </citation>
    <scope>NUCLEOTIDE SEQUENCE</scope>
    <source>
        <strain evidence="1">B5-657</strain>
    </source>
</reference>
<accession>A0A9E2KDB7</accession>
<protein>
    <submittedName>
        <fullName evidence="1">Uncharacterized protein</fullName>
    </submittedName>
</protein>
<dbReference type="AlphaFoldDB" id="A0A9E2KDB7"/>
<evidence type="ECO:0000313" key="1">
    <source>
        <dbReference type="EMBL" id="MBU3804432.1"/>
    </source>
</evidence>
<sequence>METTHTFVDLSAEEIFKTLGGKPLQTKKSILEYIDTIKKLAKSELTQEQVKESYLFIDKQIEALANDIKVNTMVYLKNELRSKLGKFAPENKSEDNAFLRFYKQTFQHQVKTKEYTWALMDLSRLSETSVLETLKSINTYSLKTKLTPKEKEDILPMIKRIVDTQNLRLINQLRSMEGIRKAFRIRIIECNKRFSIKKI</sequence>
<reference evidence="1" key="1">
    <citation type="journal article" date="2021" name="PeerJ">
        <title>Extensive microbial diversity within the chicken gut microbiome revealed by metagenomics and culture.</title>
        <authorList>
            <person name="Gilroy R."/>
            <person name="Ravi A."/>
            <person name="Getino M."/>
            <person name="Pursley I."/>
            <person name="Horton D.L."/>
            <person name="Alikhan N.F."/>
            <person name="Baker D."/>
            <person name="Gharbi K."/>
            <person name="Hall N."/>
            <person name="Watson M."/>
            <person name="Adriaenssens E.M."/>
            <person name="Foster-Nyarko E."/>
            <person name="Jarju S."/>
            <person name="Secka A."/>
            <person name="Antonio M."/>
            <person name="Oren A."/>
            <person name="Chaudhuri R.R."/>
            <person name="La Ragione R."/>
            <person name="Hildebrand F."/>
            <person name="Pallen M.J."/>
        </authorList>
    </citation>
    <scope>NUCLEOTIDE SEQUENCE</scope>
    <source>
        <strain evidence="1">B5-657</strain>
    </source>
</reference>